<comment type="caution">
    <text evidence="2">The sequence shown here is derived from an EMBL/GenBank/DDBJ whole genome shotgun (WGS) entry which is preliminary data.</text>
</comment>
<name>A0AAW9QJV0_9BURK</name>
<evidence type="ECO:0000313" key="3">
    <source>
        <dbReference type="Proteomes" id="UP001336250"/>
    </source>
</evidence>
<feature type="compositionally biased region" description="Basic and acidic residues" evidence="1">
    <location>
        <begin position="49"/>
        <end position="62"/>
    </location>
</feature>
<dbReference type="Proteomes" id="UP001336250">
    <property type="component" value="Unassembled WGS sequence"/>
</dbReference>
<proteinExistence type="predicted"/>
<gene>
    <name evidence="2" type="ORF">V4F39_18360</name>
</gene>
<reference evidence="2 3" key="1">
    <citation type="submission" date="2024-02" db="EMBL/GenBank/DDBJ databases">
        <title>Genome sequence of Aquincola sp. MAHUQ-54.</title>
        <authorList>
            <person name="Huq M.A."/>
        </authorList>
    </citation>
    <scope>NUCLEOTIDE SEQUENCE [LARGE SCALE GENOMIC DNA]</scope>
    <source>
        <strain evidence="2 3">MAHUQ-54</strain>
    </source>
</reference>
<feature type="compositionally biased region" description="Low complexity" evidence="1">
    <location>
        <begin position="28"/>
        <end position="39"/>
    </location>
</feature>
<dbReference type="EMBL" id="JAZIBG010000036">
    <property type="protein sequence ID" value="MEF7615884.1"/>
    <property type="molecule type" value="Genomic_DNA"/>
</dbReference>
<feature type="region of interest" description="Disordered" evidence="1">
    <location>
        <begin position="27"/>
        <end position="68"/>
    </location>
</feature>
<evidence type="ECO:0000256" key="1">
    <source>
        <dbReference type="SAM" id="MobiDB-lite"/>
    </source>
</evidence>
<accession>A0AAW9QJV0</accession>
<organism evidence="2 3">
    <name type="scientific">Aquincola agrisoli</name>
    <dbReference type="NCBI Taxonomy" id="3119538"/>
    <lineage>
        <taxon>Bacteria</taxon>
        <taxon>Pseudomonadati</taxon>
        <taxon>Pseudomonadota</taxon>
        <taxon>Betaproteobacteria</taxon>
        <taxon>Burkholderiales</taxon>
        <taxon>Sphaerotilaceae</taxon>
        <taxon>Aquincola</taxon>
    </lineage>
</organism>
<protein>
    <submittedName>
        <fullName evidence="2">Uncharacterized protein</fullName>
    </submittedName>
</protein>
<sequence length="68" mass="7497">MLRKIILFAITSGLAKKAYQHYMNKKPAAAAGSTAGSASRDTPLKQQARNRDYTQALREEAPVRSPLH</sequence>
<dbReference type="RefSeq" id="WP_332291225.1">
    <property type="nucleotide sequence ID" value="NZ_JAZIBG010000036.1"/>
</dbReference>
<keyword evidence="3" id="KW-1185">Reference proteome</keyword>
<dbReference type="AlphaFoldDB" id="A0AAW9QJV0"/>
<evidence type="ECO:0000313" key="2">
    <source>
        <dbReference type="EMBL" id="MEF7615884.1"/>
    </source>
</evidence>